<comment type="similarity">
    <text evidence="1">Belongs to the phosducin family.</text>
</comment>
<feature type="domain" description="Phosducin" evidence="3">
    <location>
        <begin position="2"/>
        <end position="54"/>
    </location>
</feature>
<feature type="domain" description="Phosducin" evidence="3">
    <location>
        <begin position="64"/>
        <end position="191"/>
    </location>
</feature>
<dbReference type="EMBL" id="SEYY01024580">
    <property type="protein sequence ID" value="KAB7494027.1"/>
    <property type="molecule type" value="Genomic_DNA"/>
</dbReference>
<evidence type="ECO:0000313" key="4">
    <source>
        <dbReference type="EMBL" id="KAB7494027.1"/>
    </source>
</evidence>
<keyword evidence="5" id="KW-1185">Reference proteome</keyword>
<reference evidence="4 5" key="1">
    <citation type="journal article" date="2019" name="PLoS Biol.">
        <title>Sex chromosomes control vertical transmission of feminizing Wolbachia symbionts in an isopod.</title>
        <authorList>
            <person name="Becking T."/>
            <person name="Chebbi M.A."/>
            <person name="Giraud I."/>
            <person name="Moumen B."/>
            <person name="Laverre T."/>
            <person name="Caubet Y."/>
            <person name="Peccoud J."/>
            <person name="Gilbert C."/>
            <person name="Cordaux R."/>
        </authorList>
    </citation>
    <scope>NUCLEOTIDE SEQUENCE [LARGE SCALE GENOMIC DNA]</scope>
    <source>
        <strain evidence="4">ANa2</strain>
        <tissue evidence="4">Whole body excluding digestive tract and cuticle</tissue>
    </source>
</reference>
<dbReference type="Gene3D" id="3.40.30.10">
    <property type="entry name" value="Glutaredoxin"/>
    <property type="match status" value="1"/>
</dbReference>
<evidence type="ECO:0000256" key="1">
    <source>
        <dbReference type="ARBA" id="ARBA00009686"/>
    </source>
</evidence>
<dbReference type="InterPro" id="IPR001200">
    <property type="entry name" value="Phosducin"/>
</dbReference>
<dbReference type="InterPro" id="IPR023196">
    <property type="entry name" value="Phosducin_N_dom_sf"/>
</dbReference>
<dbReference type="AlphaFoldDB" id="A0A5N5SJ81"/>
<name>A0A5N5SJ81_9CRUS</name>
<dbReference type="PANTHER" id="PTHR46052:SF1">
    <property type="entry name" value="PHOSDUCIN-LIKE PROTEIN"/>
    <property type="match status" value="1"/>
</dbReference>
<dbReference type="Gene3D" id="1.10.168.10">
    <property type="entry name" value="Phosducin, domain 2"/>
    <property type="match status" value="1"/>
</dbReference>
<protein>
    <submittedName>
        <fullName evidence="4">Phosducin-like protein</fullName>
    </submittedName>
</protein>
<dbReference type="CDD" id="cd02987">
    <property type="entry name" value="Phd_like_Phd"/>
    <property type="match status" value="1"/>
</dbReference>
<dbReference type="GO" id="GO:0008277">
    <property type="term" value="P:regulation of G protein-coupled receptor signaling pathway"/>
    <property type="evidence" value="ECO:0007669"/>
    <property type="project" value="InterPro"/>
</dbReference>
<evidence type="ECO:0000259" key="3">
    <source>
        <dbReference type="Pfam" id="PF02114"/>
    </source>
</evidence>
<dbReference type="InterPro" id="IPR036249">
    <property type="entry name" value="Thioredoxin-like_sf"/>
</dbReference>
<organism evidence="4 5">
    <name type="scientific">Armadillidium nasatum</name>
    <dbReference type="NCBI Taxonomy" id="96803"/>
    <lineage>
        <taxon>Eukaryota</taxon>
        <taxon>Metazoa</taxon>
        <taxon>Ecdysozoa</taxon>
        <taxon>Arthropoda</taxon>
        <taxon>Crustacea</taxon>
        <taxon>Multicrustacea</taxon>
        <taxon>Malacostraca</taxon>
        <taxon>Eumalacostraca</taxon>
        <taxon>Peracarida</taxon>
        <taxon>Isopoda</taxon>
        <taxon>Oniscidea</taxon>
        <taxon>Crinocheta</taxon>
        <taxon>Armadillidiidae</taxon>
        <taxon>Armadillidium</taxon>
    </lineage>
</organism>
<dbReference type="InterPro" id="IPR051499">
    <property type="entry name" value="Phosducin-like_reg"/>
</dbReference>
<dbReference type="SUPFAM" id="SSF52833">
    <property type="entry name" value="Thioredoxin-like"/>
    <property type="match status" value="1"/>
</dbReference>
<dbReference type="Proteomes" id="UP000326759">
    <property type="component" value="Unassembled WGS sequence"/>
</dbReference>
<dbReference type="OrthoDB" id="70588at2759"/>
<dbReference type="Pfam" id="PF02114">
    <property type="entry name" value="Phosducin"/>
    <property type="match status" value="2"/>
</dbReference>
<comment type="caution">
    <text evidence="4">The sequence shown here is derived from an EMBL/GenBank/DDBJ whole genome shotgun (WGS) entry which is preliminary data.</text>
</comment>
<keyword evidence="2" id="KW-0597">Phosphoprotein</keyword>
<evidence type="ECO:0000256" key="2">
    <source>
        <dbReference type="ARBA" id="ARBA00022553"/>
    </source>
</evidence>
<dbReference type="PANTHER" id="PTHR46052">
    <property type="entry name" value="PHOSDUCIN-LIKE PROTEIN"/>
    <property type="match status" value="1"/>
</dbReference>
<gene>
    <name evidence="4" type="ORF">Anas_10020</name>
</gene>
<dbReference type="PRINTS" id="PR00677">
    <property type="entry name" value="PHOSDUCIN"/>
</dbReference>
<evidence type="ECO:0000313" key="5">
    <source>
        <dbReference type="Proteomes" id="UP000326759"/>
    </source>
</evidence>
<sequence length="213" mass="23847">MNTGPKGVIKDWQRFKQLETEQRREQEKERVALAKKLAITCRSHLDDEKEKKENLKKYIKVKGYFRKQFGEVLSIGNGEEFLDAVDKEEKEVTVIIHVFESGAAGCEAMNGCLLSLAKDYPDIKFCRLHASDAGLSRKFQGTGVPALLVYKGGQMLGNFVRLTDEFGDDFFASDVESFLIEHGILLDRSILPPGVKSIRGSSNTKSHADTDSD</sequence>
<dbReference type="InterPro" id="IPR024253">
    <property type="entry name" value="Phosducin_thioredoxin-like_dom"/>
</dbReference>
<accession>A0A5N5SJ81</accession>
<proteinExistence type="inferred from homology"/>